<dbReference type="SMART" id="SM00862">
    <property type="entry name" value="Trans_reg_C"/>
    <property type="match status" value="1"/>
</dbReference>
<keyword evidence="7" id="KW-1185">Reference proteome</keyword>
<evidence type="ECO:0000256" key="2">
    <source>
        <dbReference type="ARBA" id="ARBA00023125"/>
    </source>
</evidence>
<dbReference type="InterPro" id="IPR011042">
    <property type="entry name" value="6-blade_b-propeller_TolB-like"/>
</dbReference>
<evidence type="ECO:0000256" key="1">
    <source>
        <dbReference type="ARBA" id="ARBA00009820"/>
    </source>
</evidence>
<dbReference type="InterPro" id="IPR001867">
    <property type="entry name" value="OmpR/PhoB-type_DNA-bd"/>
</dbReference>
<evidence type="ECO:0000313" key="7">
    <source>
        <dbReference type="Proteomes" id="UP000614272"/>
    </source>
</evidence>
<sequence>MGKSFRLGQYQIEPVERAVYLDDGEKQNLQPKFVDVLLYLVAEYPRIVSRQELIDKVWQGNEYVGEKALTNAIWHLRQSLSHTDSSEVIETIRKTGYRLVVVPEPLFREDAVPASSSRLQSFNSTKFRWLALVTLVIAMAILWFSLSASQPNPRQISPVTTDPGLELFPAPSPDGRFLVYKWVAPDGQVDLFRRDLEQPQLKATRLTYDSASEGHSVWSVDGRFLYFSRKDRDVERCDIVRMDMHSFEETNITHCPLVGGYHYIDISPDNTTLAYYSDDEEAELSGIYLLDISKENATPQRFSCATDCGYKERDMAFSPDGHFLATTRRVNQFNENIYLYDLRSKQVRQLTSGEEDIVGLSWHPEGSKLTYGVQRADTRSGYILDINSNRTQSLDIEGMSYPHFARNKPWIFFQHRSEEYQIAAIPLNTPVNNSPFPVLNSGYNHNYPDYSHRNKKIAYLSNESGHYEVWIADADGNNRNQLTHLGRSVRYPKWSHDGKRIAFLAPDDDEAGDNIYIVDVATKRIQTVPSPFKGHNRPMWSADDARILTTVFTQDHADIYAFSLEAEGVQRLTFNNGRYGVMTDQNTLIYSTYRNGLWQLNLSTGELQQLLDEQQFRVRYTWTLENDAVYYIEEESDHQRLLRYDLNAKAHETLLKTPRSTFETDSALRLDRDQQRILFTKTEFPQSDIKLLIDPSL</sequence>
<dbReference type="InterPro" id="IPR036388">
    <property type="entry name" value="WH-like_DNA-bd_sf"/>
</dbReference>
<dbReference type="Gene3D" id="2.130.10.10">
    <property type="entry name" value="YVTN repeat-like/Quinoprotein amine dehydrogenase"/>
    <property type="match status" value="1"/>
</dbReference>
<dbReference type="SUPFAM" id="SSF82171">
    <property type="entry name" value="DPP6 N-terminal domain-like"/>
    <property type="match status" value="1"/>
</dbReference>
<dbReference type="Gene3D" id="2.120.10.30">
    <property type="entry name" value="TolB, C-terminal domain"/>
    <property type="match status" value="3"/>
</dbReference>
<gene>
    <name evidence="6" type="ORF">GCM10011357_27090</name>
</gene>
<reference evidence="7" key="1">
    <citation type="journal article" date="2019" name="Int. J. Syst. Evol. Microbiol.">
        <title>The Global Catalogue of Microorganisms (GCM) 10K type strain sequencing project: providing services to taxonomists for standard genome sequencing and annotation.</title>
        <authorList>
            <consortium name="The Broad Institute Genomics Platform"/>
            <consortium name="The Broad Institute Genome Sequencing Center for Infectious Disease"/>
            <person name="Wu L."/>
            <person name="Ma J."/>
        </authorList>
    </citation>
    <scope>NUCLEOTIDE SEQUENCE [LARGE SCALE GENOMIC DNA]</scope>
    <source>
        <strain evidence="7">CGMCC 1.12923</strain>
    </source>
</reference>
<dbReference type="InterPro" id="IPR015943">
    <property type="entry name" value="WD40/YVTN_repeat-like_dom_sf"/>
</dbReference>
<comment type="caution">
    <text evidence="6">The sequence shown here is derived from an EMBL/GenBank/DDBJ whole genome shotgun (WGS) entry which is preliminary data.</text>
</comment>
<dbReference type="RefSeq" id="WP_099035365.1">
    <property type="nucleotide sequence ID" value="NZ_BMGJ01000011.1"/>
</dbReference>
<dbReference type="EMBL" id="BMGJ01000011">
    <property type="protein sequence ID" value="GGD70590.1"/>
    <property type="molecule type" value="Genomic_DNA"/>
</dbReference>
<dbReference type="Pfam" id="PF00486">
    <property type="entry name" value="Trans_reg_C"/>
    <property type="match status" value="1"/>
</dbReference>
<protein>
    <submittedName>
        <fullName evidence="6">Transcriptional regulator</fullName>
    </submittedName>
</protein>
<keyword evidence="4" id="KW-1133">Transmembrane helix</keyword>
<evidence type="ECO:0000256" key="4">
    <source>
        <dbReference type="SAM" id="Phobius"/>
    </source>
</evidence>
<dbReference type="PANTHER" id="PTHR36842">
    <property type="entry name" value="PROTEIN TOLB HOMOLOG"/>
    <property type="match status" value="1"/>
</dbReference>
<dbReference type="PANTHER" id="PTHR36842:SF1">
    <property type="entry name" value="PROTEIN TOLB"/>
    <property type="match status" value="1"/>
</dbReference>
<keyword evidence="2 3" id="KW-0238">DNA-binding</keyword>
<evidence type="ECO:0000313" key="6">
    <source>
        <dbReference type="EMBL" id="GGD70590.1"/>
    </source>
</evidence>
<evidence type="ECO:0000259" key="5">
    <source>
        <dbReference type="PROSITE" id="PS51755"/>
    </source>
</evidence>
<dbReference type="PROSITE" id="PS51755">
    <property type="entry name" value="OMPR_PHOB"/>
    <property type="match status" value="1"/>
</dbReference>
<dbReference type="Gene3D" id="1.10.10.10">
    <property type="entry name" value="Winged helix-like DNA-binding domain superfamily/Winged helix DNA-binding domain"/>
    <property type="match status" value="1"/>
</dbReference>
<dbReference type="Proteomes" id="UP000614272">
    <property type="component" value="Unassembled WGS sequence"/>
</dbReference>
<organism evidence="6 7">
    <name type="scientific">Lacimicrobium alkaliphilum</name>
    <dbReference type="NCBI Taxonomy" id="1526571"/>
    <lineage>
        <taxon>Bacteria</taxon>
        <taxon>Pseudomonadati</taxon>
        <taxon>Pseudomonadota</taxon>
        <taxon>Gammaproteobacteria</taxon>
        <taxon>Alteromonadales</taxon>
        <taxon>Alteromonadaceae</taxon>
        <taxon>Lacimicrobium</taxon>
    </lineage>
</organism>
<feature type="domain" description="OmpR/PhoB-type" evidence="5">
    <location>
        <begin position="2"/>
        <end position="101"/>
    </location>
</feature>
<dbReference type="InterPro" id="IPR016032">
    <property type="entry name" value="Sig_transdc_resp-reg_C-effctor"/>
</dbReference>
<name>A0ABQ1RHF1_9ALTE</name>
<proteinExistence type="inferred from homology"/>
<dbReference type="InterPro" id="IPR011659">
    <property type="entry name" value="WD40"/>
</dbReference>
<evidence type="ECO:0000256" key="3">
    <source>
        <dbReference type="PROSITE-ProRule" id="PRU01091"/>
    </source>
</evidence>
<keyword evidence="4" id="KW-0812">Transmembrane</keyword>
<comment type="similarity">
    <text evidence="1">Belongs to the TolB family.</text>
</comment>
<dbReference type="SUPFAM" id="SSF46894">
    <property type="entry name" value="C-terminal effector domain of the bipartite response regulators"/>
    <property type="match status" value="1"/>
</dbReference>
<dbReference type="CDD" id="cd00383">
    <property type="entry name" value="trans_reg_C"/>
    <property type="match status" value="1"/>
</dbReference>
<feature type="transmembrane region" description="Helical" evidence="4">
    <location>
        <begin position="127"/>
        <end position="146"/>
    </location>
</feature>
<accession>A0ABQ1RHF1</accession>
<feature type="DNA-binding region" description="OmpR/PhoB-type" evidence="3">
    <location>
        <begin position="2"/>
        <end position="101"/>
    </location>
</feature>
<dbReference type="Pfam" id="PF07676">
    <property type="entry name" value="PD40"/>
    <property type="match status" value="1"/>
</dbReference>
<keyword evidence="4" id="KW-0472">Membrane</keyword>